<dbReference type="Proteomes" id="UP000305067">
    <property type="component" value="Unassembled WGS sequence"/>
</dbReference>
<comment type="subunit">
    <text evidence="7">Component of the dolichol-phosphate mannose (DPM) synthase complex.</text>
</comment>
<protein>
    <recommendedName>
        <fullName evidence="7">Dolichol-phosphate mannosyltransferase subunit 3</fullName>
    </recommendedName>
</protein>
<reference evidence="8 9" key="1">
    <citation type="journal article" date="2019" name="Nat. Ecol. Evol.">
        <title>Megaphylogeny resolves global patterns of mushroom evolution.</title>
        <authorList>
            <person name="Varga T."/>
            <person name="Krizsan K."/>
            <person name="Foldi C."/>
            <person name="Dima B."/>
            <person name="Sanchez-Garcia M."/>
            <person name="Sanchez-Ramirez S."/>
            <person name="Szollosi G.J."/>
            <person name="Szarkandi J.G."/>
            <person name="Papp V."/>
            <person name="Albert L."/>
            <person name="Andreopoulos W."/>
            <person name="Angelini C."/>
            <person name="Antonin V."/>
            <person name="Barry K.W."/>
            <person name="Bougher N.L."/>
            <person name="Buchanan P."/>
            <person name="Buyck B."/>
            <person name="Bense V."/>
            <person name="Catcheside P."/>
            <person name="Chovatia M."/>
            <person name="Cooper J."/>
            <person name="Damon W."/>
            <person name="Desjardin D."/>
            <person name="Finy P."/>
            <person name="Geml J."/>
            <person name="Haridas S."/>
            <person name="Hughes K."/>
            <person name="Justo A."/>
            <person name="Karasinski D."/>
            <person name="Kautmanova I."/>
            <person name="Kiss B."/>
            <person name="Kocsube S."/>
            <person name="Kotiranta H."/>
            <person name="LaButti K.M."/>
            <person name="Lechner B.E."/>
            <person name="Liimatainen K."/>
            <person name="Lipzen A."/>
            <person name="Lukacs Z."/>
            <person name="Mihaltcheva S."/>
            <person name="Morgado L.N."/>
            <person name="Niskanen T."/>
            <person name="Noordeloos M.E."/>
            <person name="Ohm R.A."/>
            <person name="Ortiz-Santana B."/>
            <person name="Ovrebo C."/>
            <person name="Racz N."/>
            <person name="Riley R."/>
            <person name="Savchenko A."/>
            <person name="Shiryaev A."/>
            <person name="Soop K."/>
            <person name="Spirin V."/>
            <person name="Szebenyi C."/>
            <person name="Tomsovsky M."/>
            <person name="Tulloss R.E."/>
            <person name="Uehling J."/>
            <person name="Grigoriev I.V."/>
            <person name="Vagvolgyi C."/>
            <person name="Papp T."/>
            <person name="Martin F.M."/>
            <person name="Miettinen O."/>
            <person name="Hibbett D.S."/>
            <person name="Nagy L.G."/>
        </authorList>
    </citation>
    <scope>NUCLEOTIDE SEQUENCE [LARGE SCALE GENOMIC DNA]</scope>
    <source>
        <strain evidence="8 9">CBS 309.79</strain>
    </source>
</reference>
<keyword evidence="6 7" id="KW-0472">Membrane</keyword>
<dbReference type="Pfam" id="PF08285">
    <property type="entry name" value="DPM3"/>
    <property type="match status" value="1"/>
</dbReference>
<dbReference type="UniPathway" id="UPA00378"/>
<dbReference type="STRING" id="1884261.A0A5C3QMU3"/>
<evidence type="ECO:0000313" key="8">
    <source>
        <dbReference type="EMBL" id="TFL03283.1"/>
    </source>
</evidence>
<comment type="subcellular location">
    <subcellularLocation>
        <location evidence="1 7">Endoplasmic reticulum membrane</location>
        <topology evidence="1 7">Multi-pass membrane protein</topology>
    </subcellularLocation>
</comment>
<proteinExistence type="inferred from homology"/>
<evidence type="ECO:0000313" key="9">
    <source>
        <dbReference type="Proteomes" id="UP000305067"/>
    </source>
</evidence>
<dbReference type="GO" id="GO:0006506">
    <property type="term" value="P:GPI anchor biosynthetic process"/>
    <property type="evidence" value="ECO:0007669"/>
    <property type="project" value="TreeGrafter"/>
</dbReference>
<comment type="pathway">
    <text evidence="7">Protein modification; protein glycosylation.</text>
</comment>
<feature type="transmembrane region" description="Helical" evidence="7">
    <location>
        <begin position="43"/>
        <end position="64"/>
    </location>
</feature>
<evidence type="ECO:0000256" key="1">
    <source>
        <dbReference type="ARBA" id="ARBA00004477"/>
    </source>
</evidence>
<dbReference type="AlphaFoldDB" id="A0A5C3QMU3"/>
<dbReference type="GO" id="GO:0033185">
    <property type="term" value="C:dolichol-phosphate-mannose synthase complex"/>
    <property type="evidence" value="ECO:0007669"/>
    <property type="project" value="TreeGrafter"/>
</dbReference>
<feature type="transmembrane region" description="Helical" evidence="7">
    <location>
        <begin position="7"/>
        <end position="31"/>
    </location>
</feature>
<dbReference type="InterPro" id="IPR013174">
    <property type="entry name" value="DPM3"/>
</dbReference>
<evidence type="ECO:0000256" key="4">
    <source>
        <dbReference type="ARBA" id="ARBA00022824"/>
    </source>
</evidence>
<dbReference type="OrthoDB" id="2014333at2759"/>
<sequence length="95" mass="10678">MARVHRVLLLAVFLSAVYLLALFQYLPVLFLEETVGKEILPTLPWWALVAFGAYSLSSIGWGLFTFRDCPDAYNELMGEINQAKNELRAQGVSVD</sequence>
<keyword evidence="8" id="KW-0808">Transferase</keyword>
<dbReference type="GO" id="GO:0016757">
    <property type="term" value="F:glycosyltransferase activity"/>
    <property type="evidence" value="ECO:0007669"/>
    <property type="project" value="UniProtKB-KW"/>
</dbReference>
<accession>A0A5C3QMU3</accession>
<dbReference type="EMBL" id="ML178820">
    <property type="protein sequence ID" value="TFL03283.1"/>
    <property type="molecule type" value="Genomic_DNA"/>
</dbReference>
<dbReference type="GO" id="GO:0005789">
    <property type="term" value="C:endoplasmic reticulum membrane"/>
    <property type="evidence" value="ECO:0007669"/>
    <property type="project" value="UniProtKB-SubCell"/>
</dbReference>
<keyword evidence="4 7" id="KW-0256">Endoplasmic reticulum</keyword>
<evidence type="ECO:0000256" key="3">
    <source>
        <dbReference type="ARBA" id="ARBA00022692"/>
    </source>
</evidence>
<gene>
    <name evidence="8" type="ORF">BDV98DRAFT_591175</name>
</gene>
<comment type="function">
    <text evidence="7">Stabilizer subunit of the dolichol-phosphate mannose (DPM) synthase complex; tethers catalytic subunit to the ER.</text>
</comment>
<organism evidence="8 9">
    <name type="scientific">Pterulicium gracile</name>
    <dbReference type="NCBI Taxonomy" id="1884261"/>
    <lineage>
        <taxon>Eukaryota</taxon>
        <taxon>Fungi</taxon>
        <taxon>Dikarya</taxon>
        <taxon>Basidiomycota</taxon>
        <taxon>Agaricomycotina</taxon>
        <taxon>Agaricomycetes</taxon>
        <taxon>Agaricomycetidae</taxon>
        <taxon>Agaricales</taxon>
        <taxon>Pleurotineae</taxon>
        <taxon>Pterulaceae</taxon>
        <taxon>Pterulicium</taxon>
    </lineage>
</organism>
<evidence type="ECO:0000256" key="5">
    <source>
        <dbReference type="ARBA" id="ARBA00022989"/>
    </source>
</evidence>
<dbReference type="PANTHER" id="PTHR16433:SF0">
    <property type="entry name" value="DOLICHOL-PHOSPHATE MANNOSYLTRANSFERASE SUBUNIT 3"/>
    <property type="match status" value="1"/>
</dbReference>
<comment type="similarity">
    <text evidence="2 7">Belongs to the DPM3 family.</text>
</comment>
<evidence type="ECO:0000256" key="7">
    <source>
        <dbReference type="RuleBase" id="RU365085"/>
    </source>
</evidence>
<evidence type="ECO:0000256" key="2">
    <source>
        <dbReference type="ARBA" id="ARBA00010430"/>
    </source>
</evidence>
<keyword evidence="5 7" id="KW-1133">Transmembrane helix</keyword>
<name>A0A5C3QMU3_9AGAR</name>
<dbReference type="PANTHER" id="PTHR16433">
    <property type="entry name" value="DOLICHOL-PHOSPHATE MANNOSYLTRANSFERASE SUBUNIT 3"/>
    <property type="match status" value="1"/>
</dbReference>
<keyword evidence="3 7" id="KW-0812">Transmembrane</keyword>
<evidence type="ECO:0000256" key="6">
    <source>
        <dbReference type="ARBA" id="ARBA00023136"/>
    </source>
</evidence>
<keyword evidence="8" id="KW-0328">Glycosyltransferase</keyword>
<keyword evidence="9" id="KW-1185">Reference proteome</keyword>